<dbReference type="Pfam" id="PF18962">
    <property type="entry name" value="Por_Secre_tail"/>
    <property type="match status" value="1"/>
</dbReference>
<feature type="domain" description="Secretion system C-terminal sorting" evidence="1">
    <location>
        <begin position="465"/>
        <end position="540"/>
    </location>
</feature>
<dbReference type="EMBL" id="LAZR01006593">
    <property type="protein sequence ID" value="KKM91014.1"/>
    <property type="molecule type" value="Genomic_DNA"/>
</dbReference>
<accession>A0A0F9L827</accession>
<sequence length="543" mass="59441">MKISKLFSLVIITSILLCGGSASTFGQTEGDFDVLVGGNSTYYEHDMEVLMSFIDGYASYDNSVYPGVINRISMLGSSLFQYAQDNGYEIVLYSYGNANYYSTIADNYPDIFIFMPSGSNSFSSVFHQDIETSPMGITAAGEDTNVTGYATEFHSIDPRTSDNLSSFANGYIAGQLTYIAVTLGISIDEARMIARETGSRNGEFDIYSGYGLIDVESAITIPTIVPVVNGRVIATVDVPNLTYTARIQIQVSGASEILKSANVKYGYSSSGMTFMDGEILTFNGAGNYTAGVVADGTQHVIIETTLNSGTGIQVTSSWVDLAILNFDIINVTETSGLCPIVTTFNSGPQWINGIWNCDNTPLPVELTAFTAKYVNNDIVLNWETATEINNYGFEIERDGQMINFIKGHGNSNSPKHYTYVDENIATSGTYTYRLKQIDNDGTYEYSDEIAISVDLPSAFKLSQCYPNPFNPTTTIEYTTPHDGNVKLEVYSILGNIVSTLVDNYEAMGNHSVEFNATNLPSGIYFYRIMHSGYTLTKQMVLLK</sequence>
<dbReference type="InterPro" id="IPR026444">
    <property type="entry name" value="Secre_tail"/>
</dbReference>
<name>A0A0F9L827_9ZZZZ</name>
<comment type="caution">
    <text evidence="2">The sequence shown here is derived from an EMBL/GenBank/DDBJ whole genome shotgun (WGS) entry which is preliminary data.</text>
</comment>
<gene>
    <name evidence="2" type="ORF">LCGC14_1232840</name>
</gene>
<dbReference type="NCBIfam" id="TIGR04183">
    <property type="entry name" value="Por_Secre_tail"/>
    <property type="match status" value="1"/>
</dbReference>
<dbReference type="Gene3D" id="2.60.40.4070">
    <property type="match status" value="1"/>
</dbReference>
<dbReference type="Gene3D" id="2.60.40.10">
    <property type="entry name" value="Immunoglobulins"/>
    <property type="match status" value="1"/>
</dbReference>
<evidence type="ECO:0000259" key="1">
    <source>
        <dbReference type="Pfam" id="PF18962"/>
    </source>
</evidence>
<dbReference type="InterPro" id="IPR013783">
    <property type="entry name" value="Ig-like_fold"/>
</dbReference>
<reference evidence="2" key="1">
    <citation type="journal article" date="2015" name="Nature">
        <title>Complex archaea that bridge the gap between prokaryotes and eukaryotes.</title>
        <authorList>
            <person name="Spang A."/>
            <person name="Saw J.H."/>
            <person name="Jorgensen S.L."/>
            <person name="Zaremba-Niedzwiedzka K."/>
            <person name="Martijn J."/>
            <person name="Lind A.E."/>
            <person name="van Eijk R."/>
            <person name="Schleper C."/>
            <person name="Guy L."/>
            <person name="Ettema T.J."/>
        </authorList>
    </citation>
    <scope>NUCLEOTIDE SEQUENCE</scope>
</reference>
<protein>
    <recommendedName>
        <fullName evidence="1">Secretion system C-terminal sorting domain-containing protein</fullName>
    </recommendedName>
</protein>
<dbReference type="AlphaFoldDB" id="A0A0F9L827"/>
<organism evidence="2">
    <name type="scientific">marine sediment metagenome</name>
    <dbReference type="NCBI Taxonomy" id="412755"/>
    <lineage>
        <taxon>unclassified sequences</taxon>
        <taxon>metagenomes</taxon>
        <taxon>ecological metagenomes</taxon>
    </lineage>
</organism>
<proteinExistence type="predicted"/>
<evidence type="ECO:0000313" key="2">
    <source>
        <dbReference type="EMBL" id="KKM91014.1"/>
    </source>
</evidence>